<gene>
    <name evidence="1" type="ORF">QD47_01315</name>
</gene>
<dbReference type="RefSeq" id="WP_044644405.1">
    <property type="nucleotide sequence ID" value="NZ_JTHP01000001.1"/>
</dbReference>
<name>A0A0D7X883_9BACL</name>
<dbReference type="EMBL" id="JTHP01000001">
    <property type="protein sequence ID" value="KJD47621.1"/>
    <property type="molecule type" value="Genomic_DNA"/>
</dbReference>
<evidence type="ECO:0000313" key="2">
    <source>
        <dbReference type="Proteomes" id="UP000032534"/>
    </source>
</evidence>
<protein>
    <submittedName>
        <fullName evidence="1">Uncharacterized protein</fullName>
    </submittedName>
</protein>
<dbReference type="PATRIC" id="fig|159743.3.peg.296"/>
<sequence>MAKKLTDIHRIRLLSLLRDIGFEPSKVTIETKEGETEVIDLEPSLPKGLQAVLKSRGSLSKEQLLEIEESVKQSRENWE</sequence>
<proteinExistence type="predicted"/>
<organism evidence="1 2">
    <name type="scientific">Paenibacillus terrae</name>
    <dbReference type="NCBI Taxonomy" id="159743"/>
    <lineage>
        <taxon>Bacteria</taxon>
        <taxon>Bacillati</taxon>
        <taxon>Bacillota</taxon>
        <taxon>Bacilli</taxon>
        <taxon>Bacillales</taxon>
        <taxon>Paenibacillaceae</taxon>
        <taxon>Paenibacillus</taxon>
    </lineage>
</organism>
<evidence type="ECO:0000313" key="1">
    <source>
        <dbReference type="EMBL" id="KJD47621.1"/>
    </source>
</evidence>
<keyword evidence="2" id="KW-1185">Reference proteome</keyword>
<reference evidence="1 2" key="1">
    <citation type="submission" date="2014-11" db="EMBL/GenBank/DDBJ databases">
        <title>Draft Genome Sequences of Paenibacillus polymyxa NRRL B-30509 and Paenibacillus terrae NRRL B-30644, Strains from a Poultry Environment that Produce Tridecaptin A and Paenicidins.</title>
        <authorList>
            <person name="van Belkum M.J."/>
            <person name="Lohans C.T."/>
            <person name="Vederas J.C."/>
        </authorList>
    </citation>
    <scope>NUCLEOTIDE SEQUENCE [LARGE SCALE GENOMIC DNA]</scope>
    <source>
        <strain evidence="1 2">NRRL B-30644</strain>
    </source>
</reference>
<dbReference type="Proteomes" id="UP000032534">
    <property type="component" value="Unassembled WGS sequence"/>
</dbReference>
<accession>A0A0D7X883</accession>
<dbReference type="OrthoDB" id="2643639at2"/>
<comment type="caution">
    <text evidence="1">The sequence shown here is derived from an EMBL/GenBank/DDBJ whole genome shotgun (WGS) entry which is preliminary data.</text>
</comment>
<dbReference type="AlphaFoldDB" id="A0A0D7X883"/>